<dbReference type="Gene3D" id="3.40.850.10">
    <property type="entry name" value="Kinesin motor domain"/>
    <property type="match status" value="1"/>
</dbReference>
<keyword evidence="2 5" id="KW-0547">Nucleotide-binding</keyword>
<feature type="region of interest" description="Disordered" evidence="7">
    <location>
        <begin position="1"/>
        <end position="145"/>
    </location>
</feature>
<evidence type="ECO:0000256" key="3">
    <source>
        <dbReference type="ARBA" id="ARBA00022840"/>
    </source>
</evidence>
<dbReference type="PROSITE" id="PS50067">
    <property type="entry name" value="KINESIN_MOTOR_2"/>
    <property type="match status" value="1"/>
</dbReference>
<dbReference type="GO" id="GO:0003777">
    <property type="term" value="F:microtubule motor activity"/>
    <property type="evidence" value="ECO:0007669"/>
    <property type="project" value="InterPro"/>
</dbReference>
<protein>
    <recommendedName>
        <fullName evidence="6">Kinesin-like protein</fullName>
    </recommendedName>
</protein>
<dbReference type="STRING" id="1314781.A0A165PST8"/>
<dbReference type="PANTHER" id="PTHR24115:SF1008">
    <property type="entry name" value="KINESIN-LIKE PROTEIN SUBITO"/>
    <property type="match status" value="1"/>
</dbReference>
<feature type="compositionally biased region" description="Acidic residues" evidence="7">
    <location>
        <begin position="848"/>
        <end position="880"/>
    </location>
</feature>
<dbReference type="PROSITE" id="PS00411">
    <property type="entry name" value="KINESIN_MOTOR_1"/>
    <property type="match status" value="1"/>
</dbReference>
<feature type="compositionally biased region" description="Low complexity" evidence="7">
    <location>
        <begin position="1"/>
        <end position="21"/>
    </location>
</feature>
<dbReference type="AlphaFoldDB" id="A0A165PST8"/>
<name>A0A165PST8_EXIGL</name>
<dbReference type="InterPro" id="IPR019821">
    <property type="entry name" value="Kinesin_motor_CS"/>
</dbReference>
<evidence type="ECO:0000256" key="7">
    <source>
        <dbReference type="SAM" id="MobiDB-lite"/>
    </source>
</evidence>
<keyword evidence="1 6" id="KW-0493">Microtubule</keyword>
<dbReference type="OrthoDB" id="123929at2759"/>
<dbReference type="GO" id="GO:0008017">
    <property type="term" value="F:microtubule binding"/>
    <property type="evidence" value="ECO:0007669"/>
    <property type="project" value="InterPro"/>
</dbReference>
<organism evidence="9 10">
    <name type="scientific">Exidia glandulosa HHB12029</name>
    <dbReference type="NCBI Taxonomy" id="1314781"/>
    <lineage>
        <taxon>Eukaryota</taxon>
        <taxon>Fungi</taxon>
        <taxon>Dikarya</taxon>
        <taxon>Basidiomycota</taxon>
        <taxon>Agaricomycotina</taxon>
        <taxon>Agaricomycetes</taxon>
        <taxon>Auriculariales</taxon>
        <taxon>Exidiaceae</taxon>
        <taxon>Exidia</taxon>
    </lineage>
</organism>
<keyword evidence="4 5" id="KW-0505">Motor protein</keyword>
<dbReference type="Proteomes" id="UP000077266">
    <property type="component" value="Unassembled WGS sequence"/>
</dbReference>
<dbReference type="GO" id="GO:0005634">
    <property type="term" value="C:nucleus"/>
    <property type="evidence" value="ECO:0007669"/>
    <property type="project" value="TreeGrafter"/>
</dbReference>
<feature type="region of interest" description="Disordered" evidence="7">
    <location>
        <begin position="151"/>
        <end position="170"/>
    </location>
</feature>
<dbReference type="SMART" id="SM00129">
    <property type="entry name" value="KISc"/>
    <property type="match status" value="1"/>
</dbReference>
<feature type="compositionally biased region" description="Acidic residues" evidence="7">
    <location>
        <begin position="743"/>
        <end position="752"/>
    </location>
</feature>
<comment type="similarity">
    <text evidence="5 6">Belongs to the TRAFAC class myosin-kinesin ATPase superfamily. Kinesin family.</text>
</comment>
<dbReference type="GO" id="GO:0016887">
    <property type="term" value="F:ATP hydrolysis activity"/>
    <property type="evidence" value="ECO:0007669"/>
    <property type="project" value="TreeGrafter"/>
</dbReference>
<dbReference type="GO" id="GO:0007018">
    <property type="term" value="P:microtubule-based movement"/>
    <property type="evidence" value="ECO:0007669"/>
    <property type="project" value="InterPro"/>
</dbReference>
<evidence type="ECO:0000259" key="8">
    <source>
        <dbReference type="PROSITE" id="PS50067"/>
    </source>
</evidence>
<dbReference type="SUPFAM" id="SSF52540">
    <property type="entry name" value="P-loop containing nucleoside triphosphate hydrolases"/>
    <property type="match status" value="1"/>
</dbReference>
<evidence type="ECO:0000313" key="9">
    <source>
        <dbReference type="EMBL" id="KZW02618.1"/>
    </source>
</evidence>
<keyword evidence="10" id="KW-1185">Reference proteome</keyword>
<feature type="region of interest" description="Disordered" evidence="7">
    <location>
        <begin position="719"/>
        <end position="976"/>
    </location>
</feature>
<dbReference type="InterPro" id="IPR036961">
    <property type="entry name" value="Kinesin_motor_dom_sf"/>
</dbReference>
<sequence>MSGRTKNAPAARASARAKTTPAMPPPPTPTAPKRTTRAAAAKAATTTTTTAAATPKPSALRKPLLSRNLSQDSEKASKGARSKPPSVQTPTPRITLSASTPKPAKQQPTLSDTQHDKEPVKAYLRIRPNINAESTQDDDPATSAPYLTALSDSTVEMADPSPGSRLRPQSTRTTYTFSRVFAPDTTQSEFFTNTALPHVRSLLDGESGLLFTYGVTNSGKTYTIQGGTGTGEAGLLPRTLDVLFNSIEGLQSNAPFKPVRLNDVEYEPALDGLSDGRSSHLSVESGQPFDFATLKADQSMLSSLLADEPDTSDIDDTVLKVDRNYEYAIWISYAEVYNEKIFDLLGDQSSSSSSSGNTLAPSNSNIFSVGSFTSSSALSSLASTTDLSNPVLLKRRALTLKNDPDGGKFVAGLREVRVRTREEAKAVVKLGQVNRRVFGTLANSASSRSHGIFTVKVLRVHGGSPDDKDSVHVARLSLVDLAGSERTKNTQNTGDRLKEAGNINKSLMVLGQCMEILRANQRRIGAAAGNHSALRLAVVPFRHSKLTEIFMDFFTGGGRASMIVNVNPYDTGFDENSHVMKFSALARDVSTSVMKRLPIPAPVRRRVTVSIGGGGKGKRSTEAHLEIVEEDAETTAVEDDEPLDGLVEALFEQLQDMRVRLFEAEMRAATIEADLREEIIQEMEERMLTMSRMHSQRLMDEMADNEMKTDRKIDMLRQAGFINDGPSFKASTSRMQPRRTLQDDDDHSEDEVGTLLSETSHIEDEGESFDLGSDSEGEDVPPSDDEVSLPPPSSSPLARASKARRVTEQATPEVRIPIKRRSSASTIGLLPTDAEEDEAQLSGSEATSEGDDDDDDDEEEEDEEEEDVEAEEDDEDEEEPDKYPSSMLDDEDDEAPSWELESAGRPSGVSGYTANTEDEDGFTDSESAASPSPPPTVKKAKRVIKVESDDDELLLSPAKPVKATRASTRARGSKGK</sequence>
<evidence type="ECO:0000256" key="1">
    <source>
        <dbReference type="ARBA" id="ARBA00022701"/>
    </source>
</evidence>
<dbReference type="FunCoup" id="A0A165PST8">
    <property type="interactions" value="181"/>
</dbReference>
<proteinExistence type="inferred from homology"/>
<dbReference type="InParanoid" id="A0A165PST8"/>
<evidence type="ECO:0000256" key="6">
    <source>
        <dbReference type="RuleBase" id="RU000394"/>
    </source>
</evidence>
<keyword evidence="3 5" id="KW-0067">ATP-binding</keyword>
<dbReference type="InterPro" id="IPR027417">
    <property type="entry name" value="P-loop_NTPase"/>
</dbReference>
<gene>
    <name evidence="9" type="ORF">EXIGLDRAFT_744477</name>
</gene>
<feature type="domain" description="Kinesin motor" evidence="8">
    <location>
        <begin position="119"/>
        <end position="589"/>
    </location>
</feature>
<dbReference type="InterPro" id="IPR027640">
    <property type="entry name" value="Kinesin-like_fam"/>
</dbReference>
<dbReference type="PRINTS" id="PR00380">
    <property type="entry name" value="KINESINHEAVY"/>
</dbReference>
<feature type="compositionally biased region" description="Acidic residues" evidence="7">
    <location>
        <begin position="764"/>
        <end position="787"/>
    </location>
</feature>
<evidence type="ECO:0000256" key="5">
    <source>
        <dbReference type="PROSITE-ProRule" id="PRU00283"/>
    </source>
</evidence>
<feature type="compositionally biased region" description="Low complexity" evidence="7">
    <location>
        <begin position="31"/>
        <end position="57"/>
    </location>
</feature>
<reference evidence="9 10" key="1">
    <citation type="journal article" date="2016" name="Mol. Biol. Evol.">
        <title>Comparative Genomics of Early-Diverging Mushroom-Forming Fungi Provides Insights into the Origins of Lignocellulose Decay Capabilities.</title>
        <authorList>
            <person name="Nagy L.G."/>
            <person name="Riley R."/>
            <person name="Tritt A."/>
            <person name="Adam C."/>
            <person name="Daum C."/>
            <person name="Floudas D."/>
            <person name="Sun H."/>
            <person name="Yadav J.S."/>
            <person name="Pangilinan J."/>
            <person name="Larsson K.H."/>
            <person name="Matsuura K."/>
            <person name="Barry K."/>
            <person name="Labutti K."/>
            <person name="Kuo R."/>
            <person name="Ohm R.A."/>
            <person name="Bhattacharya S.S."/>
            <person name="Shirouzu T."/>
            <person name="Yoshinaga Y."/>
            <person name="Martin F.M."/>
            <person name="Grigoriev I.V."/>
            <person name="Hibbett D.S."/>
        </authorList>
    </citation>
    <scope>NUCLEOTIDE SEQUENCE [LARGE SCALE GENOMIC DNA]</scope>
    <source>
        <strain evidence="9 10">HHB12029</strain>
    </source>
</reference>
<dbReference type="GO" id="GO:0005874">
    <property type="term" value="C:microtubule"/>
    <property type="evidence" value="ECO:0007669"/>
    <property type="project" value="UniProtKB-KW"/>
</dbReference>
<dbReference type="InterPro" id="IPR001752">
    <property type="entry name" value="Kinesin_motor_dom"/>
</dbReference>
<evidence type="ECO:0000256" key="4">
    <source>
        <dbReference type="ARBA" id="ARBA00023175"/>
    </source>
</evidence>
<feature type="compositionally biased region" description="Polar residues" evidence="7">
    <location>
        <begin position="85"/>
        <end position="112"/>
    </location>
</feature>
<feature type="binding site" evidence="5">
    <location>
        <begin position="214"/>
        <end position="221"/>
    </location>
    <ligand>
        <name>ATP</name>
        <dbReference type="ChEBI" id="CHEBI:30616"/>
    </ligand>
</feature>
<evidence type="ECO:0000256" key="2">
    <source>
        <dbReference type="ARBA" id="ARBA00022741"/>
    </source>
</evidence>
<evidence type="ECO:0000313" key="10">
    <source>
        <dbReference type="Proteomes" id="UP000077266"/>
    </source>
</evidence>
<dbReference type="EMBL" id="KV425887">
    <property type="protein sequence ID" value="KZW02618.1"/>
    <property type="molecule type" value="Genomic_DNA"/>
</dbReference>
<dbReference type="Pfam" id="PF00225">
    <property type="entry name" value="Kinesin"/>
    <property type="match status" value="1"/>
</dbReference>
<dbReference type="GO" id="GO:0005871">
    <property type="term" value="C:kinesin complex"/>
    <property type="evidence" value="ECO:0007669"/>
    <property type="project" value="TreeGrafter"/>
</dbReference>
<dbReference type="GO" id="GO:0005524">
    <property type="term" value="F:ATP binding"/>
    <property type="evidence" value="ECO:0007669"/>
    <property type="project" value="UniProtKB-UniRule"/>
</dbReference>
<dbReference type="PANTHER" id="PTHR24115">
    <property type="entry name" value="KINESIN-RELATED"/>
    <property type="match status" value="1"/>
</dbReference>
<accession>A0A165PST8</accession>